<reference evidence="1 2" key="1">
    <citation type="journal article" date="2019" name="Nat. Ecol. Evol.">
        <title>Megaphylogeny resolves global patterns of mushroom evolution.</title>
        <authorList>
            <person name="Varga T."/>
            <person name="Krizsan K."/>
            <person name="Foldi C."/>
            <person name="Dima B."/>
            <person name="Sanchez-Garcia M."/>
            <person name="Sanchez-Ramirez S."/>
            <person name="Szollosi G.J."/>
            <person name="Szarkandi J.G."/>
            <person name="Papp V."/>
            <person name="Albert L."/>
            <person name="Andreopoulos W."/>
            <person name="Angelini C."/>
            <person name="Antonin V."/>
            <person name="Barry K.W."/>
            <person name="Bougher N.L."/>
            <person name="Buchanan P."/>
            <person name="Buyck B."/>
            <person name="Bense V."/>
            <person name="Catcheside P."/>
            <person name="Chovatia M."/>
            <person name="Cooper J."/>
            <person name="Damon W."/>
            <person name="Desjardin D."/>
            <person name="Finy P."/>
            <person name="Geml J."/>
            <person name="Haridas S."/>
            <person name="Hughes K."/>
            <person name="Justo A."/>
            <person name="Karasinski D."/>
            <person name="Kautmanova I."/>
            <person name="Kiss B."/>
            <person name="Kocsube S."/>
            <person name="Kotiranta H."/>
            <person name="LaButti K.M."/>
            <person name="Lechner B.E."/>
            <person name="Liimatainen K."/>
            <person name="Lipzen A."/>
            <person name="Lukacs Z."/>
            <person name="Mihaltcheva S."/>
            <person name="Morgado L.N."/>
            <person name="Niskanen T."/>
            <person name="Noordeloos M.E."/>
            <person name="Ohm R.A."/>
            <person name="Ortiz-Santana B."/>
            <person name="Ovrebo C."/>
            <person name="Racz N."/>
            <person name="Riley R."/>
            <person name="Savchenko A."/>
            <person name="Shiryaev A."/>
            <person name="Soop K."/>
            <person name="Spirin V."/>
            <person name="Szebenyi C."/>
            <person name="Tomsovsky M."/>
            <person name="Tulloss R.E."/>
            <person name="Uehling J."/>
            <person name="Grigoriev I.V."/>
            <person name="Vagvolgyi C."/>
            <person name="Papp T."/>
            <person name="Martin F.M."/>
            <person name="Miettinen O."/>
            <person name="Hibbett D.S."/>
            <person name="Nagy L.G."/>
        </authorList>
    </citation>
    <scope>NUCLEOTIDE SEQUENCE [LARGE SCALE GENOMIC DNA]</scope>
    <source>
        <strain evidence="1 2">CBS 962.96</strain>
    </source>
</reference>
<dbReference type="EMBL" id="ML182253">
    <property type="protein sequence ID" value="THU75376.1"/>
    <property type="molecule type" value="Genomic_DNA"/>
</dbReference>
<dbReference type="OrthoDB" id="3062870at2759"/>
<dbReference type="Proteomes" id="UP000297245">
    <property type="component" value="Unassembled WGS sequence"/>
</dbReference>
<evidence type="ECO:0000313" key="1">
    <source>
        <dbReference type="EMBL" id="THU75376.1"/>
    </source>
</evidence>
<feature type="non-terminal residue" evidence="1">
    <location>
        <position position="130"/>
    </location>
</feature>
<protein>
    <submittedName>
        <fullName evidence="1">Uncharacterized protein</fullName>
    </submittedName>
</protein>
<feature type="non-terminal residue" evidence="1">
    <location>
        <position position="1"/>
    </location>
</feature>
<name>A0A4S8KIV0_DENBC</name>
<accession>A0A4S8KIV0</accession>
<sequence length="130" mass="14746">PSSVPADRRLAVCLEGIPAIEDHMRTAQCNSAINTLRHTLRVKSRMVIFKNANIVGQRPGNRSRDIIDRVHERAKKFANCYRVARSAKLALIGPGRWEEALRVLKDSDVTSYRDQHRFQTGPGRRGLNED</sequence>
<gene>
    <name evidence="1" type="ORF">K435DRAFT_564092</name>
</gene>
<evidence type="ECO:0000313" key="2">
    <source>
        <dbReference type="Proteomes" id="UP000297245"/>
    </source>
</evidence>
<organism evidence="1 2">
    <name type="scientific">Dendrothele bispora (strain CBS 962.96)</name>
    <dbReference type="NCBI Taxonomy" id="1314807"/>
    <lineage>
        <taxon>Eukaryota</taxon>
        <taxon>Fungi</taxon>
        <taxon>Dikarya</taxon>
        <taxon>Basidiomycota</taxon>
        <taxon>Agaricomycotina</taxon>
        <taxon>Agaricomycetes</taxon>
        <taxon>Agaricomycetidae</taxon>
        <taxon>Agaricales</taxon>
        <taxon>Agaricales incertae sedis</taxon>
        <taxon>Dendrothele</taxon>
    </lineage>
</organism>
<dbReference type="AlphaFoldDB" id="A0A4S8KIV0"/>
<keyword evidence="2" id="KW-1185">Reference proteome</keyword>
<proteinExistence type="predicted"/>